<accession>A0A9J6GTI1</accession>
<keyword evidence="2" id="KW-1185">Reference proteome</keyword>
<reference evidence="1 2" key="1">
    <citation type="journal article" date="2020" name="Cell">
        <title>Large-Scale Comparative Analyses of Tick Genomes Elucidate Their Genetic Diversity and Vector Capacities.</title>
        <authorList>
            <consortium name="Tick Genome and Microbiome Consortium (TIGMIC)"/>
            <person name="Jia N."/>
            <person name="Wang J."/>
            <person name="Shi W."/>
            <person name="Du L."/>
            <person name="Sun Y."/>
            <person name="Zhan W."/>
            <person name="Jiang J.F."/>
            <person name="Wang Q."/>
            <person name="Zhang B."/>
            <person name="Ji P."/>
            <person name="Bell-Sakyi L."/>
            <person name="Cui X.M."/>
            <person name="Yuan T.T."/>
            <person name="Jiang B.G."/>
            <person name="Yang W.F."/>
            <person name="Lam T.T."/>
            <person name="Chang Q.C."/>
            <person name="Ding S.J."/>
            <person name="Wang X.J."/>
            <person name="Zhu J.G."/>
            <person name="Ruan X.D."/>
            <person name="Zhao L."/>
            <person name="Wei J.T."/>
            <person name="Ye R.Z."/>
            <person name="Que T.C."/>
            <person name="Du C.H."/>
            <person name="Zhou Y.H."/>
            <person name="Cheng J.X."/>
            <person name="Dai P.F."/>
            <person name="Guo W.B."/>
            <person name="Han X.H."/>
            <person name="Huang E.J."/>
            <person name="Li L.F."/>
            <person name="Wei W."/>
            <person name="Gao Y.C."/>
            <person name="Liu J.Z."/>
            <person name="Shao H.Z."/>
            <person name="Wang X."/>
            <person name="Wang C.C."/>
            <person name="Yang T.C."/>
            <person name="Huo Q.B."/>
            <person name="Li W."/>
            <person name="Chen H.Y."/>
            <person name="Chen S.E."/>
            <person name="Zhou L.G."/>
            <person name="Ni X.B."/>
            <person name="Tian J.H."/>
            <person name="Sheng Y."/>
            <person name="Liu T."/>
            <person name="Pan Y.S."/>
            <person name="Xia L.Y."/>
            <person name="Li J."/>
            <person name="Zhao F."/>
            <person name="Cao W.C."/>
        </authorList>
    </citation>
    <scope>NUCLEOTIDE SEQUENCE [LARGE SCALE GENOMIC DNA]</scope>
    <source>
        <strain evidence="1">HaeL-2018</strain>
    </source>
</reference>
<gene>
    <name evidence="1" type="ORF">HPB48_022695</name>
</gene>
<dbReference type="Proteomes" id="UP000821853">
    <property type="component" value="Unassembled WGS sequence"/>
</dbReference>
<dbReference type="AlphaFoldDB" id="A0A9J6GTI1"/>
<evidence type="ECO:0000313" key="2">
    <source>
        <dbReference type="Proteomes" id="UP000821853"/>
    </source>
</evidence>
<protein>
    <submittedName>
        <fullName evidence="1">Uncharacterized protein</fullName>
    </submittedName>
</protein>
<proteinExistence type="predicted"/>
<dbReference type="EMBL" id="JABSTR010000008">
    <property type="protein sequence ID" value="KAH9378024.1"/>
    <property type="molecule type" value="Genomic_DNA"/>
</dbReference>
<name>A0A9J6GTI1_HAELO</name>
<dbReference type="VEuPathDB" id="VectorBase:HLOH_062580"/>
<evidence type="ECO:0000313" key="1">
    <source>
        <dbReference type="EMBL" id="KAH9378024.1"/>
    </source>
</evidence>
<sequence>MQRVVVEHLQSFRLGSATADILAGDVQKAMMDLPQQNIICFSTDGPNVMKSLKRKMREAYPDILDIGVLPS</sequence>
<comment type="caution">
    <text evidence="1">The sequence shown here is derived from an EMBL/GenBank/DDBJ whole genome shotgun (WGS) entry which is preliminary data.</text>
</comment>
<organism evidence="1 2">
    <name type="scientific">Haemaphysalis longicornis</name>
    <name type="common">Bush tick</name>
    <dbReference type="NCBI Taxonomy" id="44386"/>
    <lineage>
        <taxon>Eukaryota</taxon>
        <taxon>Metazoa</taxon>
        <taxon>Ecdysozoa</taxon>
        <taxon>Arthropoda</taxon>
        <taxon>Chelicerata</taxon>
        <taxon>Arachnida</taxon>
        <taxon>Acari</taxon>
        <taxon>Parasitiformes</taxon>
        <taxon>Ixodida</taxon>
        <taxon>Ixodoidea</taxon>
        <taxon>Ixodidae</taxon>
        <taxon>Haemaphysalinae</taxon>
        <taxon>Haemaphysalis</taxon>
    </lineage>
</organism>
<dbReference type="OrthoDB" id="6501974at2759"/>